<evidence type="ECO:0000313" key="1">
    <source>
        <dbReference type="EMBL" id="KKM89498.1"/>
    </source>
</evidence>
<comment type="caution">
    <text evidence="1">The sequence shown here is derived from an EMBL/GenBank/DDBJ whole genome shotgun (WGS) entry which is preliminary data.</text>
</comment>
<protein>
    <submittedName>
        <fullName evidence="1">Uncharacterized protein</fullName>
    </submittedName>
</protein>
<accession>A0A0F9L7K4</accession>
<dbReference type="AlphaFoldDB" id="A0A0F9L7K4"/>
<organism evidence="1">
    <name type="scientific">marine sediment metagenome</name>
    <dbReference type="NCBI Taxonomy" id="412755"/>
    <lineage>
        <taxon>unclassified sequences</taxon>
        <taxon>metagenomes</taxon>
        <taxon>ecological metagenomes</taxon>
    </lineage>
</organism>
<proteinExistence type="predicted"/>
<reference evidence="1" key="1">
    <citation type="journal article" date="2015" name="Nature">
        <title>Complex archaea that bridge the gap between prokaryotes and eukaryotes.</title>
        <authorList>
            <person name="Spang A."/>
            <person name="Saw J.H."/>
            <person name="Jorgensen S.L."/>
            <person name="Zaremba-Niedzwiedzka K."/>
            <person name="Martijn J."/>
            <person name="Lind A.E."/>
            <person name="van Eijk R."/>
            <person name="Schleper C."/>
            <person name="Guy L."/>
            <person name="Ettema T.J."/>
        </authorList>
    </citation>
    <scope>NUCLEOTIDE SEQUENCE</scope>
</reference>
<gene>
    <name evidence="1" type="ORF">LCGC14_1248120</name>
</gene>
<sequence>MLGFYLTKHPAIYDTIMEMIDEYRGIVNEYNKSVGIEDIAARILRPDDQVIGSTAEIYADTYTDSADEFLLSAAAALRVPIGQGVLHLGWRCEIDLGGDGILQVDLENIKRQEVCARWAYQGEFHIYVEPQQIVFARENDKIAWIVRNEAGIDMTGVVFPFAFLIGPRKQLLV</sequence>
<name>A0A0F9L7K4_9ZZZZ</name>
<dbReference type="EMBL" id="LAZR01006808">
    <property type="protein sequence ID" value="KKM89498.1"/>
    <property type="molecule type" value="Genomic_DNA"/>
</dbReference>